<dbReference type="GO" id="GO:0080120">
    <property type="term" value="P:CAAX-box protein maturation"/>
    <property type="evidence" value="ECO:0007669"/>
    <property type="project" value="UniProtKB-ARBA"/>
</dbReference>
<evidence type="ECO:0000259" key="2">
    <source>
        <dbReference type="Pfam" id="PF02517"/>
    </source>
</evidence>
<keyword evidence="1" id="KW-0812">Transmembrane</keyword>
<dbReference type="PANTHER" id="PTHR39430">
    <property type="entry name" value="MEMBRANE-ASSOCIATED PROTEASE-RELATED"/>
    <property type="match status" value="1"/>
</dbReference>
<proteinExistence type="predicted"/>
<feature type="transmembrane region" description="Helical" evidence="1">
    <location>
        <begin position="134"/>
        <end position="156"/>
    </location>
</feature>
<feature type="transmembrane region" description="Helical" evidence="1">
    <location>
        <begin position="21"/>
        <end position="46"/>
    </location>
</feature>
<feature type="transmembrane region" description="Helical" evidence="1">
    <location>
        <begin position="197"/>
        <end position="219"/>
    </location>
</feature>
<dbReference type="InterPro" id="IPR003675">
    <property type="entry name" value="Rce1/LyrA-like_dom"/>
</dbReference>
<keyword evidence="1" id="KW-0472">Membrane</keyword>
<dbReference type="PANTHER" id="PTHR39430:SF1">
    <property type="entry name" value="PROTEASE"/>
    <property type="match status" value="1"/>
</dbReference>
<keyword evidence="1" id="KW-1133">Transmembrane helix</keyword>
<feature type="transmembrane region" description="Helical" evidence="1">
    <location>
        <begin position="97"/>
        <end position="122"/>
    </location>
</feature>
<feature type="domain" description="CAAX prenyl protease 2/Lysostaphin resistance protein A-like" evidence="2">
    <location>
        <begin position="138"/>
        <end position="235"/>
    </location>
</feature>
<gene>
    <name evidence="3" type="ORF">SAMN04487947_3167</name>
</gene>
<evidence type="ECO:0000313" key="4">
    <source>
        <dbReference type="Proteomes" id="UP000198531"/>
    </source>
</evidence>
<dbReference type="AlphaFoldDB" id="A0A1I6IG65"/>
<sequence length="349" mass="36152">MHIRSLVWNSVERRPRALVRLLIGFVVIATFAVVGTIVADLVSVAFVQPLSFGYLVLTTLGLGLGAVIGALVVARYIDQRPVTDYGFRERKVWGRDLVVGAGLALIAQTVAVGVALSAGWAVVVDTIVAGPEGFILGLVGALLLFAVVGFYEELVARGVVLKNVAEGFANYGTVPAVLAAIIVSSVVFGIVHSANAGASLASVVVIAVIAITVAASYVLTGRLALAIGFHTSWNISMGVLFGQPVSGIELPAHILALEVTGPTSWTGGAFGFEAGFLGVVAGFVGLVGVITYVYVVEGSLRIDPGLLVPTLRGRSDEESAGIRGDSRVDDVYAESNIDVGHDGSVTLEK</sequence>
<evidence type="ECO:0000313" key="3">
    <source>
        <dbReference type="EMBL" id="SFR65649.1"/>
    </source>
</evidence>
<dbReference type="Pfam" id="PF02517">
    <property type="entry name" value="Rce1-like"/>
    <property type="match status" value="1"/>
</dbReference>
<protein>
    <recommendedName>
        <fullName evidence="2">CAAX prenyl protease 2/Lysostaphin resistance protein A-like domain-containing protein</fullName>
    </recommendedName>
</protein>
<dbReference type="EMBL" id="FOYT01000003">
    <property type="protein sequence ID" value="SFR65649.1"/>
    <property type="molecule type" value="Genomic_DNA"/>
</dbReference>
<accession>A0A1I6IG65</accession>
<keyword evidence="4" id="KW-1185">Reference proteome</keyword>
<dbReference type="Proteomes" id="UP000198531">
    <property type="component" value="Unassembled WGS sequence"/>
</dbReference>
<feature type="transmembrane region" description="Helical" evidence="1">
    <location>
        <begin position="52"/>
        <end position="77"/>
    </location>
</feature>
<feature type="transmembrane region" description="Helical" evidence="1">
    <location>
        <begin position="274"/>
        <end position="295"/>
    </location>
</feature>
<feature type="transmembrane region" description="Helical" evidence="1">
    <location>
        <begin position="168"/>
        <end position="191"/>
    </location>
</feature>
<reference evidence="4" key="1">
    <citation type="submission" date="2016-10" db="EMBL/GenBank/DDBJ databases">
        <authorList>
            <person name="Varghese N."/>
            <person name="Submissions S."/>
        </authorList>
    </citation>
    <scope>NUCLEOTIDE SEQUENCE [LARGE SCALE GENOMIC DNA]</scope>
    <source>
        <strain evidence="4">CGMCC 1.7736</strain>
    </source>
</reference>
<name>A0A1I6IG65_9EURY</name>
<dbReference type="GO" id="GO:0004175">
    <property type="term" value="F:endopeptidase activity"/>
    <property type="evidence" value="ECO:0007669"/>
    <property type="project" value="UniProtKB-ARBA"/>
</dbReference>
<evidence type="ECO:0000256" key="1">
    <source>
        <dbReference type="SAM" id="Phobius"/>
    </source>
</evidence>
<organism evidence="3 4">
    <name type="scientific">Halogeometricum rufum</name>
    <dbReference type="NCBI Taxonomy" id="553469"/>
    <lineage>
        <taxon>Archaea</taxon>
        <taxon>Methanobacteriati</taxon>
        <taxon>Methanobacteriota</taxon>
        <taxon>Stenosarchaea group</taxon>
        <taxon>Halobacteria</taxon>
        <taxon>Halobacteriales</taxon>
        <taxon>Haloferacaceae</taxon>
        <taxon>Halogeometricum</taxon>
    </lineage>
</organism>
<feature type="transmembrane region" description="Helical" evidence="1">
    <location>
        <begin position="231"/>
        <end position="254"/>
    </location>
</feature>
<dbReference type="STRING" id="553469.SAMN04487947_3167"/>